<evidence type="ECO:0000313" key="3">
    <source>
        <dbReference type="EMBL" id="MCW8344670.1"/>
    </source>
</evidence>
<dbReference type="Proteomes" id="UP001155587">
    <property type="component" value="Unassembled WGS sequence"/>
</dbReference>
<keyword evidence="2 3" id="KW-0413">Isomerase</keyword>
<dbReference type="AlphaFoldDB" id="A0A9X3CLN0"/>
<dbReference type="Gene3D" id="3.10.310.10">
    <property type="entry name" value="Diaminopimelate Epimerase, Chain A, domain 1"/>
    <property type="match status" value="2"/>
</dbReference>
<reference evidence="3" key="1">
    <citation type="submission" date="2022-02" db="EMBL/GenBank/DDBJ databases">
        <title>Vibrio sp. nov, a new bacterium isolated from seawater.</title>
        <authorList>
            <person name="Yuan Y."/>
        </authorList>
    </citation>
    <scope>NUCLEOTIDE SEQUENCE</scope>
    <source>
        <strain evidence="3">ZSDZ65</strain>
    </source>
</reference>
<dbReference type="NCBIfam" id="TIGR00654">
    <property type="entry name" value="PhzF_family"/>
    <property type="match status" value="1"/>
</dbReference>
<sequence>MKTQWIVDAFTSEMFKGNSAAIMLVDEFPSDQWMQNVAIENNLSETAYLTPIAANHYYIRWFSPLTEIDFCGHATLASAYVLYNHLAMEQGVSATDTIRFSTNEVGDLTVRQLETGRIEMSFPNQNPAPITDIPRALLEGLSHAPTCILRNEQAYFAVYESEEDVIGIEADSSVLAQLAPYDIVVTAPSAHPQRDFVSRYFWPASGDETSEDLQKVCIA</sequence>
<dbReference type="PANTHER" id="PTHR13774:SF17">
    <property type="entry name" value="PHENAZINE BIOSYNTHESIS-LIKE DOMAIN-CONTAINING PROTEIN"/>
    <property type="match status" value="1"/>
</dbReference>
<organism evidence="3 4">
    <name type="scientific">Vibrio qingdaonensis</name>
    <dbReference type="NCBI Taxonomy" id="2829491"/>
    <lineage>
        <taxon>Bacteria</taxon>
        <taxon>Pseudomonadati</taxon>
        <taxon>Pseudomonadota</taxon>
        <taxon>Gammaproteobacteria</taxon>
        <taxon>Vibrionales</taxon>
        <taxon>Vibrionaceae</taxon>
        <taxon>Vibrio</taxon>
    </lineage>
</organism>
<name>A0A9X3CLN0_9VIBR</name>
<gene>
    <name evidence="3" type="ORF">MD535_01340</name>
</gene>
<dbReference type="PANTHER" id="PTHR13774">
    <property type="entry name" value="PHENAZINE BIOSYNTHESIS PROTEIN"/>
    <property type="match status" value="1"/>
</dbReference>
<dbReference type="Pfam" id="PF02567">
    <property type="entry name" value="PhzC-PhzF"/>
    <property type="match status" value="1"/>
</dbReference>
<comment type="similarity">
    <text evidence="1">Belongs to the PhzF family.</text>
</comment>
<dbReference type="EMBL" id="JAKRRY010000001">
    <property type="protein sequence ID" value="MCW8344670.1"/>
    <property type="molecule type" value="Genomic_DNA"/>
</dbReference>
<comment type="caution">
    <text evidence="3">The sequence shown here is derived from an EMBL/GenBank/DDBJ whole genome shotgun (WGS) entry which is preliminary data.</text>
</comment>
<proteinExistence type="inferred from homology"/>
<evidence type="ECO:0000256" key="2">
    <source>
        <dbReference type="ARBA" id="ARBA00023235"/>
    </source>
</evidence>
<dbReference type="InterPro" id="IPR003719">
    <property type="entry name" value="Phenazine_PhzF-like"/>
</dbReference>
<keyword evidence="4" id="KW-1185">Reference proteome</keyword>
<evidence type="ECO:0000256" key="1">
    <source>
        <dbReference type="ARBA" id="ARBA00008270"/>
    </source>
</evidence>
<dbReference type="GO" id="GO:0005737">
    <property type="term" value="C:cytoplasm"/>
    <property type="evidence" value="ECO:0007669"/>
    <property type="project" value="TreeGrafter"/>
</dbReference>
<dbReference type="GO" id="GO:0016853">
    <property type="term" value="F:isomerase activity"/>
    <property type="evidence" value="ECO:0007669"/>
    <property type="project" value="UniProtKB-KW"/>
</dbReference>
<evidence type="ECO:0000313" key="4">
    <source>
        <dbReference type="Proteomes" id="UP001155587"/>
    </source>
</evidence>
<dbReference type="SUPFAM" id="SSF54506">
    <property type="entry name" value="Diaminopimelate epimerase-like"/>
    <property type="match status" value="1"/>
</dbReference>
<protein>
    <submittedName>
        <fullName evidence="3">PhzF family phenazine biosynthesis isomerase</fullName>
    </submittedName>
</protein>
<dbReference type="RefSeq" id="WP_265673104.1">
    <property type="nucleotide sequence ID" value="NZ_JAKRRY010000001.1"/>
</dbReference>
<accession>A0A9X3CLN0</accession>